<evidence type="ECO:0000256" key="1">
    <source>
        <dbReference type="SAM" id="SignalP"/>
    </source>
</evidence>
<keyword evidence="2" id="KW-1185">Reference proteome</keyword>
<name>A0A0N5B7Z6_STREA</name>
<protein>
    <submittedName>
        <fullName evidence="3">WG repeat-containing protein</fullName>
    </submittedName>
</protein>
<dbReference type="Proteomes" id="UP000046392">
    <property type="component" value="Unplaced"/>
</dbReference>
<evidence type="ECO:0000313" key="3">
    <source>
        <dbReference type="WBParaSite" id="SPAL_0000217000.1"/>
    </source>
</evidence>
<accession>A0A0N5B7Z6</accession>
<evidence type="ECO:0000313" key="2">
    <source>
        <dbReference type="Proteomes" id="UP000046392"/>
    </source>
</evidence>
<keyword evidence="1" id="KW-0732">Signal</keyword>
<organism evidence="2 3">
    <name type="scientific">Strongyloides papillosus</name>
    <name type="common">Intestinal threadworm</name>
    <dbReference type="NCBI Taxonomy" id="174720"/>
    <lineage>
        <taxon>Eukaryota</taxon>
        <taxon>Metazoa</taxon>
        <taxon>Ecdysozoa</taxon>
        <taxon>Nematoda</taxon>
        <taxon>Chromadorea</taxon>
        <taxon>Rhabditida</taxon>
        <taxon>Tylenchina</taxon>
        <taxon>Panagrolaimomorpha</taxon>
        <taxon>Strongyloidoidea</taxon>
        <taxon>Strongyloididae</taxon>
        <taxon>Strongyloides</taxon>
    </lineage>
</organism>
<reference evidence="3" key="1">
    <citation type="submission" date="2017-02" db="UniProtKB">
        <authorList>
            <consortium name="WormBaseParasite"/>
        </authorList>
    </citation>
    <scope>IDENTIFICATION</scope>
</reference>
<feature type="signal peptide" evidence="1">
    <location>
        <begin position="1"/>
        <end position="21"/>
    </location>
</feature>
<sequence>MRLIILIALFVNFTFSYLGEGFWTKVYYGVPDKEHKKVVFKNHPINENGLVDENNQLAYFVYVSEDYHEGFFGMTYLNNGSLCGRFNINNTLFETCENFRILKHKENDEGVFEIIPVNELDNSNSLIEFYDIFAALLIDPSDGSSFYGYISKEGYEAFGIDHSGGIVNYVGYDVINNFGKYIIYRKH</sequence>
<dbReference type="AlphaFoldDB" id="A0A0N5B7Z6"/>
<proteinExistence type="predicted"/>
<dbReference type="WBParaSite" id="SPAL_0000217000.1">
    <property type="protein sequence ID" value="SPAL_0000217000.1"/>
    <property type="gene ID" value="SPAL_0000217000"/>
</dbReference>
<feature type="chain" id="PRO_5005893904" evidence="1">
    <location>
        <begin position="22"/>
        <end position="187"/>
    </location>
</feature>